<evidence type="ECO:0008006" key="3">
    <source>
        <dbReference type="Google" id="ProtNLM"/>
    </source>
</evidence>
<reference evidence="1 2" key="1">
    <citation type="submission" date="2015-06" db="EMBL/GenBank/DDBJ databases">
        <title>Improved classification and identification of acetic acid bacteria using matrix-assisted laser desorption/ionization time-of-flight mass spectrometry; Gluconobacter nephelii and Gluconobacter uchimurae are later heterotypic synonyms of Gluconobacter japonicus and Gluconobacter oxydans, respectively.</title>
        <authorList>
            <person name="Li L."/>
            <person name="Cleenwerck I."/>
            <person name="De Vuyst L."/>
            <person name="Vandamme P."/>
        </authorList>
    </citation>
    <scope>NUCLEOTIDE SEQUENCE [LARGE SCALE GENOMIC DNA]</scope>
    <source>
        <strain evidence="1 2">LMG 1545</strain>
    </source>
</reference>
<evidence type="ECO:0000313" key="1">
    <source>
        <dbReference type="EMBL" id="KXV76950.1"/>
    </source>
</evidence>
<dbReference type="CDD" id="cd00093">
    <property type="entry name" value="HTH_XRE"/>
    <property type="match status" value="1"/>
</dbReference>
<accession>A0A149V9K9</accession>
<dbReference type="Proteomes" id="UP000075462">
    <property type="component" value="Unassembled WGS sequence"/>
</dbReference>
<dbReference type="SUPFAM" id="SSF47413">
    <property type="entry name" value="lambda repressor-like DNA-binding domains"/>
    <property type="match status" value="1"/>
</dbReference>
<evidence type="ECO:0000313" key="2">
    <source>
        <dbReference type="Proteomes" id="UP000075462"/>
    </source>
</evidence>
<feature type="non-terminal residue" evidence="1">
    <location>
        <position position="74"/>
    </location>
</feature>
<name>A0A149V9K9_9PROT</name>
<organism evidence="1 2">
    <name type="scientific">Acetobacter cerevisiae</name>
    <dbReference type="NCBI Taxonomy" id="178900"/>
    <lineage>
        <taxon>Bacteria</taxon>
        <taxon>Pseudomonadati</taxon>
        <taxon>Pseudomonadota</taxon>
        <taxon>Alphaproteobacteria</taxon>
        <taxon>Acetobacterales</taxon>
        <taxon>Acetobacteraceae</taxon>
        <taxon>Acetobacter</taxon>
    </lineage>
</organism>
<dbReference type="PATRIC" id="fig|178900.7.peg.1740"/>
<dbReference type="InterPro" id="IPR001387">
    <property type="entry name" value="Cro/C1-type_HTH"/>
</dbReference>
<dbReference type="Gene3D" id="1.10.260.40">
    <property type="entry name" value="lambda repressor-like DNA-binding domains"/>
    <property type="match status" value="1"/>
</dbReference>
<dbReference type="InterPro" id="IPR010982">
    <property type="entry name" value="Lambda_DNA-bd_dom_sf"/>
</dbReference>
<dbReference type="AlphaFoldDB" id="A0A149V9K9"/>
<sequence>MRKVAHYDSFCGRFCAASRALLNWSQDRLSSETGVARKTISDFEMSLRQPHARTKKDLLSAFEEHGIRFIISSE</sequence>
<dbReference type="GO" id="GO:0003677">
    <property type="term" value="F:DNA binding"/>
    <property type="evidence" value="ECO:0007669"/>
    <property type="project" value="InterPro"/>
</dbReference>
<gene>
    <name evidence="1" type="ORF">AD954_09580</name>
</gene>
<protein>
    <recommendedName>
        <fullName evidence="3">HTH cro/C1-type domain-containing protein</fullName>
    </recommendedName>
</protein>
<comment type="caution">
    <text evidence="1">The sequence shown here is derived from an EMBL/GenBank/DDBJ whole genome shotgun (WGS) entry which is preliminary data.</text>
</comment>
<dbReference type="EMBL" id="LIAA01000042">
    <property type="protein sequence ID" value="KXV76950.1"/>
    <property type="molecule type" value="Genomic_DNA"/>
</dbReference>
<proteinExistence type="predicted"/>
<dbReference type="RefSeq" id="WP_231874867.1">
    <property type="nucleotide sequence ID" value="NZ_LIAA01000042.1"/>
</dbReference>